<dbReference type="Proteomes" id="UP000196521">
    <property type="component" value="Unassembled WGS sequence"/>
</dbReference>
<evidence type="ECO:0000313" key="1">
    <source>
        <dbReference type="EMBL" id="CAC5339734.1"/>
    </source>
</evidence>
<proteinExistence type="predicted"/>
<name>A0A6J7ZEK2_PLARU</name>
<evidence type="ECO:0000313" key="2">
    <source>
        <dbReference type="Proteomes" id="UP000196521"/>
    </source>
</evidence>
<dbReference type="PANTHER" id="PTHR38440">
    <property type="entry name" value="UPF0398 PROTEIN YPSA"/>
    <property type="match status" value="1"/>
</dbReference>
<dbReference type="AlphaFoldDB" id="A0A6J7ZEK2"/>
<dbReference type="EMBL" id="CZCZ02000002">
    <property type="protein sequence ID" value="CAC5339734.1"/>
    <property type="molecule type" value="Genomic_DNA"/>
</dbReference>
<dbReference type="SUPFAM" id="SSF102405">
    <property type="entry name" value="MCP/YpsA-like"/>
    <property type="match status" value="1"/>
</dbReference>
<comment type="caution">
    <text evidence="1">The sequence shown here is derived from an EMBL/GenBank/DDBJ whole genome shotgun (WGS) entry which is preliminary data.</text>
</comment>
<reference evidence="1" key="1">
    <citation type="submission" date="2020-05" db="EMBL/GenBank/DDBJ databases">
        <authorList>
            <consortium name="Genoscope - CEA"/>
            <person name="William W."/>
        </authorList>
    </citation>
    <scope>NUCLEOTIDE SEQUENCE [LARGE SCALE GENOMIC DNA]</scope>
    <source>
        <strain evidence="1">PCC 7821</strain>
    </source>
</reference>
<protein>
    <submittedName>
        <fullName evidence="1">Uncharacterized protein</fullName>
    </submittedName>
</protein>
<sequence>MKTAFITGHRCIIRAKSTSGINQLTDLAIQRGFNCFLSGMAVGTDLLAAQIWAKRQLTWKAILPFPDQSNLWTHKQRIKYRQLLAKATEVKVLYPEYSNGVFQARDQYLVNNSSLGLAVWDGRKNGGTYLTITMARKAKLPVIIFNPKTLEISHEEPLKQLSLFED</sequence>
<keyword evidence="2" id="KW-1185">Reference proteome</keyword>
<dbReference type="Pfam" id="PF06908">
    <property type="entry name" value="YpsA"/>
    <property type="match status" value="1"/>
</dbReference>
<dbReference type="InterPro" id="IPR010697">
    <property type="entry name" value="YspA"/>
</dbReference>
<dbReference type="Gene3D" id="3.40.50.450">
    <property type="match status" value="1"/>
</dbReference>
<dbReference type="PANTHER" id="PTHR38440:SF1">
    <property type="entry name" value="UPF0398 PROTEIN SPR0331"/>
    <property type="match status" value="1"/>
</dbReference>
<accession>A0A6J7ZEK2</accession>
<gene>
    <name evidence="1" type="ORF">PLAN_MP30010</name>
</gene>
<dbReference type="RefSeq" id="WP_087882288.1">
    <property type="nucleotide sequence ID" value="NZ_CZCZ02000002.1"/>
</dbReference>
<organism evidence="1 2">
    <name type="scientific">Planktothrix rubescens CCAP 1459/22</name>
    <dbReference type="NCBI Taxonomy" id="329571"/>
    <lineage>
        <taxon>Bacteria</taxon>
        <taxon>Bacillati</taxon>
        <taxon>Cyanobacteriota</taxon>
        <taxon>Cyanophyceae</taxon>
        <taxon>Oscillatoriophycideae</taxon>
        <taxon>Oscillatoriales</taxon>
        <taxon>Microcoleaceae</taxon>
        <taxon>Planktothrix</taxon>
    </lineage>
</organism>